<evidence type="ECO:0000313" key="12">
    <source>
        <dbReference type="Proteomes" id="UP000462865"/>
    </source>
</evidence>
<evidence type="ECO:0000256" key="4">
    <source>
        <dbReference type="ARBA" id="ARBA00022692"/>
    </source>
</evidence>
<keyword evidence="6 7" id="KW-0472">Membrane</keyword>
<dbReference type="GO" id="GO:0005886">
    <property type="term" value="C:plasma membrane"/>
    <property type="evidence" value="ECO:0007669"/>
    <property type="project" value="UniProtKB-SubCell"/>
</dbReference>
<comment type="caution">
    <text evidence="10">The sequence shown here is derived from an EMBL/GenBank/DDBJ whole genome shotgun (WGS) entry which is preliminary data.</text>
</comment>
<dbReference type="Proteomes" id="UP000285258">
    <property type="component" value="Unassembled WGS sequence"/>
</dbReference>
<evidence type="ECO:0000313" key="9">
    <source>
        <dbReference type="EMBL" id="MSA93532.1"/>
    </source>
</evidence>
<dbReference type="InterPro" id="IPR000620">
    <property type="entry name" value="EamA_dom"/>
</dbReference>
<keyword evidence="5 7" id="KW-1133">Transmembrane helix</keyword>
<feature type="transmembrane region" description="Helical" evidence="7">
    <location>
        <begin position="279"/>
        <end position="296"/>
    </location>
</feature>
<keyword evidence="4 7" id="KW-0812">Transmembrane</keyword>
<evidence type="ECO:0000256" key="6">
    <source>
        <dbReference type="ARBA" id="ARBA00023136"/>
    </source>
</evidence>
<feature type="domain" description="EamA" evidence="8">
    <location>
        <begin position="162"/>
        <end position="296"/>
    </location>
</feature>
<proteinExistence type="inferred from homology"/>
<feature type="transmembrane region" description="Helical" evidence="7">
    <location>
        <begin position="161"/>
        <end position="181"/>
    </location>
</feature>
<evidence type="ECO:0000256" key="2">
    <source>
        <dbReference type="ARBA" id="ARBA00007362"/>
    </source>
</evidence>
<feature type="transmembrane region" description="Helical" evidence="7">
    <location>
        <begin position="45"/>
        <end position="63"/>
    </location>
</feature>
<reference evidence="10" key="3">
    <citation type="journal article" date="2019" name="Microbiol. Resour. Announc.">
        <title>Draft Genome Sequences of Type Strains of Gordonibacter faecihominis, Paraeggerthella hongkongensis, Parvibacter caecicola,Slackia equolifaciens, Slackia faecicanis, and Slackia isoflavoniconvertens.</title>
        <authorList>
            <person name="Danylec N."/>
            <person name="Stoll D.A."/>
            <person name="Dotsch A."/>
            <person name="Huch M."/>
        </authorList>
    </citation>
    <scope>NUCLEOTIDE SEQUENCE</scope>
    <source>
        <strain evidence="10">DSM 27213</strain>
    </source>
</reference>
<reference evidence="9 12" key="4">
    <citation type="journal article" date="2019" name="Nat. Med.">
        <title>A library of human gut bacterial isolates paired with longitudinal multiomics data enables mechanistic microbiome research.</title>
        <authorList>
            <person name="Poyet M."/>
            <person name="Groussin M."/>
            <person name="Gibbons S.M."/>
            <person name="Avila-Pacheco J."/>
            <person name="Jiang X."/>
            <person name="Kearney S.M."/>
            <person name="Perrotta A.R."/>
            <person name="Berdy B."/>
            <person name="Zhao S."/>
            <person name="Lieberman T.D."/>
            <person name="Swanson P.K."/>
            <person name="Smith M."/>
            <person name="Roesemann S."/>
            <person name="Alexander J.E."/>
            <person name="Rich S.A."/>
            <person name="Livny J."/>
            <person name="Vlamakis H."/>
            <person name="Clish C."/>
            <person name="Bullock K."/>
            <person name="Deik A."/>
            <person name="Scott J."/>
            <person name="Pierce K.A."/>
            <person name="Xavier R.J."/>
            <person name="Alm E.J."/>
        </authorList>
    </citation>
    <scope>NUCLEOTIDE SEQUENCE [LARGE SCALE GENOMIC DNA]</scope>
    <source>
        <strain evidence="9 12">BIOML-A1</strain>
    </source>
</reference>
<evidence type="ECO:0000256" key="3">
    <source>
        <dbReference type="ARBA" id="ARBA00022475"/>
    </source>
</evidence>
<reference evidence="11" key="1">
    <citation type="submission" date="2018-05" db="EMBL/GenBank/DDBJ databases">
        <title>Genome Sequencing of selected type strains of the family Eggerthellaceae.</title>
        <authorList>
            <person name="Danylec N."/>
            <person name="Stoll D.A."/>
            <person name="Doetsch A."/>
            <person name="Huch M."/>
        </authorList>
    </citation>
    <scope>NUCLEOTIDE SEQUENCE [LARGE SCALE GENOMIC DNA]</scope>
    <source>
        <strain evidence="11">DSM 27213</strain>
    </source>
</reference>
<dbReference type="SUPFAM" id="SSF103481">
    <property type="entry name" value="Multidrug resistance efflux transporter EmrE"/>
    <property type="match status" value="2"/>
</dbReference>
<feature type="transmembrane region" description="Helical" evidence="7">
    <location>
        <begin position="190"/>
        <end position="210"/>
    </location>
</feature>
<evidence type="ECO:0000256" key="5">
    <source>
        <dbReference type="ARBA" id="ARBA00022989"/>
    </source>
</evidence>
<comment type="similarity">
    <text evidence="2">Belongs to the EamA transporter family.</text>
</comment>
<comment type="subcellular location">
    <subcellularLocation>
        <location evidence="1">Cell membrane</location>
        <topology evidence="1">Multi-pass membrane protein</topology>
    </subcellularLocation>
</comment>
<dbReference type="InterPro" id="IPR037185">
    <property type="entry name" value="EmrE-like"/>
</dbReference>
<feature type="transmembrane region" description="Helical" evidence="7">
    <location>
        <begin position="133"/>
        <end position="155"/>
    </location>
</feature>
<dbReference type="EMBL" id="WKZA01000001">
    <property type="protein sequence ID" value="MSA93532.1"/>
    <property type="molecule type" value="Genomic_DNA"/>
</dbReference>
<evidence type="ECO:0000256" key="7">
    <source>
        <dbReference type="SAM" id="Phobius"/>
    </source>
</evidence>
<feature type="transmembrane region" description="Helical" evidence="7">
    <location>
        <begin position="256"/>
        <end position="273"/>
    </location>
</feature>
<reference evidence="10" key="2">
    <citation type="journal article" date="2019" name="Int. J. Syst. Evol. Microbiol.">
        <title>Gordonibacter faecihominis is a later heterotypic synonym of Gordonibacter urolithinfaciens.</title>
        <authorList>
            <person name="Danylec N."/>
            <person name="Stoll D.A."/>
            <person name="Huch M."/>
        </authorList>
    </citation>
    <scope>NUCLEOTIDE SEQUENCE</scope>
    <source>
        <strain evidence="10">DSM 27213</strain>
    </source>
</reference>
<dbReference type="AlphaFoldDB" id="A0A423UNH2"/>
<evidence type="ECO:0000313" key="11">
    <source>
        <dbReference type="Proteomes" id="UP000285258"/>
    </source>
</evidence>
<name>A0A423UNH2_9ACTN</name>
<organism evidence="10 11">
    <name type="scientific">Gordonibacter urolithinfaciens</name>
    <dbReference type="NCBI Taxonomy" id="1335613"/>
    <lineage>
        <taxon>Bacteria</taxon>
        <taxon>Bacillati</taxon>
        <taxon>Actinomycetota</taxon>
        <taxon>Coriobacteriia</taxon>
        <taxon>Eggerthellales</taxon>
        <taxon>Eggerthellaceae</taxon>
        <taxon>Gordonibacter</taxon>
    </lineage>
</organism>
<dbReference type="InterPro" id="IPR051258">
    <property type="entry name" value="Diverse_Substrate_Transporter"/>
</dbReference>
<sequence length="357" mass="37822">MEKLDGIAHRIPTGVYKLLLVVATVIWGLSFVVMKDAVDVLQPAYLIGFRFLATGAILAALFFRRLRAALSGERALDYLVKGTILGVVCYLAFWVQTIGLDHTTPGKNAFLTATYCVIVPFAWWAIARKRPTAFNLVAAVMAVCGIGLVSLAGSLSELTMGFGDAMTLVSALLFAVHIVYVSKFSEKSDVLVLTLLQFAVGGVCGVAYGACFETLPPAESLTPAFWMNMAYLVVFASCVALVIQNVALAHVPPAQASLFLSLESVFGVLFSVLLYGEEIGLRLVGGFALIFVAIVVSETFPLKSKAGDDAPALALETPGGPVVSPEPLGMLGARDADGRAAVESMQEEASWSKSGTT</sequence>
<dbReference type="Proteomes" id="UP000462865">
    <property type="component" value="Unassembled WGS sequence"/>
</dbReference>
<evidence type="ECO:0000313" key="10">
    <source>
        <dbReference type="EMBL" id="ROT91964.1"/>
    </source>
</evidence>
<dbReference type="EMBL" id="QIBW01000001">
    <property type="protein sequence ID" value="ROT91964.1"/>
    <property type="molecule type" value="Genomic_DNA"/>
</dbReference>
<feature type="transmembrane region" description="Helical" evidence="7">
    <location>
        <begin position="230"/>
        <end position="249"/>
    </location>
</feature>
<accession>A0A423UNH2</accession>
<dbReference type="Pfam" id="PF00892">
    <property type="entry name" value="EamA"/>
    <property type="match status" value="2"/>
</dbReference>
<gene>
    <name evidence="10" type="ORF">DMP12_00135</name>
    <name evidence="9" type="ORF">GKG38_00265</name>
</gene>
<dbReference type="RefSeq" id="WP_096227549.1">
    <property type="nucleotide sequence ID" value="NZ_CP168029.1"/>
</dbReference>
<dbReference type="PANTHER" id="PTHR42920">
    <property type="entry name" value="OS03G0707200 PROTEIN-RELATED"/>
    <property type="match status" value="1"/>
</dbReference>
<feature type="transmembrane region" description="Helical" evidence="7">
    <location>
        <begin position="75"/>
        <end position="96"/>
    </location>
</feature>
<evidence type="ECO:0000256" key="1">
    <source>
        <dbReference type="ARBA" id="ARBA00004651"/>
    </source>
</evidence>
<feature type="transmembrane region" description="Helical" evidence="7">
    <location>
        <begin position="108"/>
        <end position="126"/>
    </location>
</feature>
<protein>
    <submittedName>
        <fullName evidence="9">EamA family transporter</fullName>
    </submittedName>
    <submittedName>
        <fullName evidence="10">EamA/RhaT family transporter</fullName>
    </submittedName>
</protein>
<keyword evidence="3" id="KW-1003">Cell membrane</keyword>
<feature type="transmembrane region" description="Helical" evidence="7">
    <location>
        <begin position="15"/>
        <end position="33"/>
    </location>
</feature>
<dbReference type="PANTHER" id="PTHR42920:SF5">
    <property type="entry name" value="EAMA DOMAIN-CONTAINING PROTEIN"/>
    <property type="match status" value="1"/>
</dbReference>
<evidence type="ECO:0000259" key="8">
    <source>
        <dbReference type="Pfam" id="PF00892"/>
    </source>
</evidence>
<feature type="domain" description="EamA" evidence="8">
    <location>
        <begin position="18"/>
        <end position="150"/>
    </location>
</feature>